<accession>A0A0C2MCQ7</accession>
<organism evidence="1 3">
    <name type="scientific">Thelohanellus kitauei</name>
    <name type="common">Myxosporean</name>
    <dbReference type="NCBI Taxonomy" id="669202"/>
    <lineage>
        <taxon>Eukaryota</taxon>
        <taxon>Metazoa</taxon>
        <taxon>Cnidaria</taxon>
        <taxon>Myxozoa</taxon>
        <taxon>Myxosporea</taxon>
        <taxon>Bivalvulida</taxon>
        <taxon>Platysporina</taxon>
        <taxon>Myxobolidae</taxon>
        <taxon>Thelohanellus</taxon>
    </lineage>
</organism>
<reference evidence="1 3" key="1">
    <citation type="journal article" date="2014" name="Genome Biol. Evol.">
        <title>The genome of the myxosporean Thelohanellus kitauei shows adaptations to nutrient acquisition within its fish host.</title>
        <authorList>
            <person name="Yang Y."/>
            <person name="Xiong J."/>
            <person name="Zhou Z."/>
            <person name="Huo F."/>
            <person name="Miao W."/>
            <person name="Ran C."/>
            <person name="Liu Y."/>
            <person name="Zhang J."/>
            <person name="Feng J."/>
            <person name="Wang M."/>
            <person name="Wang M."/>
            <person name="Wang L."/>
            <person name="Yao B."/>
        </authorList>
    </citation>
    <scope>NUCLEOTIDE SEQUENCE [LARGE SCALE GENOMIC DNA]</scope>
    <source>
        <strain evidence="1">Wuqing</strain>
    </source>
</reference>
<dbReference type="EMBL" id="JWZT01003712">
    <property type="protein sequence ID" value="KII65827.1"/>
    <property type="molecule type" value="Genomic_DNA"/>
</dbReference>
<evidence type="ECO:0000313" key="3">
    <source>
        <dbReference type="Proteomes" id="UP000031668"/>
    </source>
</evidence>
<dbReference type="AlphaFoldDB" id="A0A0C2MCQ7"/>
<comment type="caution">
    <text evidence="1">The sequence shown here is derived from an EMBL/GenBank/DDBJ whole genome shotgun (WGS) entry which is preliminary data.</text>
</comment>
<evidence type="ECO:0000313" key="1">
    <source>
        <dbReference type="EMBL" id="KII62089.1"/>
    </source>
</evidence>
<protein>
    <submittedName>
        <fullName evidence="1">Uncharacterized protein</fullName>
    </submittedName>
</protein>
<name>A0A0C2MCQ7_THEKT</name>
<dbReference type="Proteomes" id="UP000031668">
    <property type="component" value="Unassembled WGS sequence"/>
</dbReference>
<dbReference type="EMBL" id="JWZT01005113">
    <property type="protein sequence ID" value="KII62089.1"/>
    <property type="molecule type" value="Genomic_DNA"/>
</dbReference>
<proteinExistence type="predicted"/>
<gene>
    <name evidence="2" type="ORF">RF11_04098</name>
    <name evidence="1" type="ORF">RF11_14812</name>
</gene>
<evidence type="ECO:0000313" key="2">
    <source>
        <dbReference type="EMBL" id="KII65827.1"/>
    </source>
</evidence>
<sequence>MMEIYNVILKISFVLVSETIHQNSLSSRAPPFLEIQKRLIQKSYQRQPGIHIVVLNSLGDIPEIFPKLKPPGALPDHHGLIIVVRLLVIKIQAKFYSDFNV</sequence>
<keyword evidence="3" id="KW-1185">Reference proteome</keyword>